<dbReference type="EMBL" id="FNZH01000001">
    <property type="protein sequence ID" value="SEI80586.1"/>
    <property type="molecule type" value="Genomic_DNA"/>
</dbReference>
<organism evidence="2 3">
    <name type="scientific">Cyclobacterium xiamenense</name>
    <dbReference type="NCBI Taxonomy" id="1297121"/>
    <lineage>
        <taxon>Bacteria</taxon>
        <taxon>Pseudomonadati</taxon>
        <taxon>Bacteroidota</taxon>
        <taxon>Cytophagia</taxon>
        <taxon>Cytophagales</taxon>
        <taxon>Cyclobacteriaceae</taxon>
        <taxon>Cyclobacterium</taxon>
    </lineage>
</organism>
<dbReference type="Pfam" id="PF01883">
    <property type="entry name" value="FeS_assembly_P"/>
    <property type="match status" value="1"/>
</dbReference>
<evidence type="ECO:0000313" key="3">
    <source>
        <dbReference type="Proteomes" id="UP000199403"/>
    </source>
</evidence>
<sequence length="111" mass="12551">MENPDQNIEVQEDIKRKVVNAIKDVYDPEIPVDVYELGLIYEITVYPVNNVYILMTLTSPNCPAAESIPSEVKTRVSEIEGVNNVEVELTFDPPYSQDMMSEVAKLELGFL</sequence>
<dbReference type="PANTHER" id="PTHR42831:SF1">
    <property type="entry name" value="FE-S PROTEIN MATURATION AUXILIARY FACTOR YITW"/>
    <property type="match status" value="1"/>
</dbReference>
<protein>
    <submittedName>
        <fullName evidence="2">FeS assembly SUF system protein</fullName>
    </submittedName>
</protein>
<dbReference type="InterPro" id="IPR002744">
    <property type="entry name" value="MIP18-like"/>
</dbReference>
<gene>
    <name evidence="2" type="ORF">SAMN05192553_101364</name>
</gene>
<dbReference type="AlphaFoldDB" id="A0A1H6TMR1"/>
<evidence type="ECO:0000313" key="2">
    <source>
        <dbReference type="EMBL" id="SEI80586.1"/>
    </source>
</evidence>
<proteinExistence type="predicted"/>
<evidence type="ECO:0000259" key="1">
    <source>
        <dbReference type="Pfam" id="PF01883"/>
    </source>
</evidence>
<dbReference type="Proteomes" id="UP000199403">
    <property type="component" value="Unassembled WGS sequence"/>
</dbReference>
<dbReference type="SUPFAM" id="SSF117916">
    <property type="entry name" value="Fe-S cluster assembly (FSCA) domain-like"/>
    <property type="match status" value="1"/>
</dbReference>
<keyword evidence="3" id="KW-1185">Reference proteome</keyword>
<dbReference type="RefSeq" id="WP_092168653.1">
    <property type="nucleotide sequence ID" value="NZ_FNZH01000001.1"/>
</dbReference>
<dbReference type="OrthoDB" id="9805360at2"/>
<dbReference type="InterPro" id="IPR052339">
    <property type="entry name" value="Fe-S_Maturation_MIP18"/>
</dbReference>
<feature type="domain" description="MIP18 family-like" evidence="1">
    <location>
        <begin position="15"/>
        <end position="87"/>
    </location>
</feature>
<name>A0A1H6TMR1_9BACT</name>
<dbReference type="PANTHER" id="PTHR42831">
    <property type="entry name" value="FE-S PROTEIN MATURATION AUXILIARY FACTOR YITW"/>
    <property type="match status" value="1"/>
</dbReference>
<dbReference type="InterPro" id="IPR034904">
    <property type="entry name" value="FSCA_dom_sf"/>
</dbReference>
<accession>A0A1H6TMR1</accession>
<dbReference type="Gene3D" id="3.30.300.130">
    <property type="entry name" value="Fe-S cluster assembly (FSCA)"/>
    <property type="match status" value="1"/>
</dbReference>
<reference evidence="3" key="1">
    <citation type="submission" date="2016-10" db="EMBL/GenBank/DDBJ databases">
        <authorList>
            <person name="Varghese N."/>
            <person name="Submissions S."/>
        </authorList>
    </citation>
    <scope>NUCLEOTIDE SEQUENCE [LARGE SCALE GENOMIC DNA]</scope>
    <source>
        <strain evidence="3">IBRC-M 10761</strain>
    </source>
</reference>
<dbReference type="STRING" id="1416801.SAMN05192553_101364"/>